<dbReference type="PANTHER" id="PTHR45686">
    <property type="entry name" value="ADP-RIBOSYLATION FACTOR GTPASE ACTIVATING PROTEIN 3, ISOFORM H-RELATED"/>
    <property type="match status" value="1"/>
</dbReference>
<dbReference type="Proteomes" id="UP000796880">
    <property type="component" value="Unassembled WGS sequence"/>
</dbReference>
<dbReference type="CDD" id="cd08831">
    <property type="entry name" value="ArfGap_ArfGap2_3_like"/>
    <property type="match status" value="1"/>
</dbReference>
<keyword evidence="1" id="KW-0343">GTPase activation</keyword>
<dbReference type="Gene3D" id="1.10.220.150">
    <property type="entry name" value="Arf GTPase activating protein"/>
    <property type="match status" value="1"/>
</dbReference>
<dbReference type="SUPFAM" id="SSF57863">
    <property type="entry name" value="ArfGap/RecO-like zinc finger"/>
    <property type="match status" value="1"/>
</dbReference>
<feature type="compositionally biased region" description="Polar residues" evidence="8">
    <location>
        <begin position="135"/>
        <end position="145"/>
    </location>
</feature>
<feature type="region of interest" description="Disordered" evidence="8">
    <location>
        <begin position="210"/>
        <end position="233"/>
    </location>
</feature>
<proteinExistence type="predicted"/>
<dbReference type="PANTHER" id="PTHR45686:SF4">
    <property type="entry name" value="ADP-RIBOSYLATION FACTOR GTPASE ACTIVATING PROTEIN 3, ISOFORM H"/>
    <property type="match status" value="1"/>
</dbReference>
<evidence type="ECO:0000256" key="5">
    <source>
        <dbReference type="ARBA" id="ARBA00022833"/>
    </source>
</evidence>
<evidence type="ECO:0000256" key="3">
    <source>
        <dbReference type="ARBA" id="ARBA00022723"/>
    </source>
</evidence>
<evidence type="ECO:0000259" key="9">
    <source>
        <dbReference type="PROSITE" id="PS50115"/>
    </source>
</evidence>
<keyword evidence="5" id="KW-0862">Zinc</keyword>
<evidence type="ECO:0000256" key="4">
    <source>
        <dbReference type="ARBA" id="ARBA00022771"/>
    </source>
</evidence>
<evidence type="ECO:0000256" key="1">
    <source>
        <dbReference type="ARBA" id="ARBA00022468"/>
    </source>
</evidence>
<evidence type="ECO:0000313" key="11">
    <source>
        <dbReference type="Proteomes" id="UP000796880"/>
    </source>
</evidence>
<keyword evidence="4 7" id="KW-0863">Zinc-finger</keyword>
<comment type="caution">
    <text evidence="10">The sequence shown here is derived from an EMBL/GenBank/DDBJ whole genome shotgun (WGS) entry which is preliminary data.</text>
</comment>
<feature type="domain" description="Arf-GAP" evidence="9">
    <location>
        <begin position="10"/>
        <end position="128"/>
    </location>
</feature>
<feature type="compositionally biased region" description="Low complexity" evidence="8">
    <location>
        <begin position="221"/>
        <end position="233"/>
    </location>
</feature>
<keyword evidence="11" id="KW-1185">Reference proteome</keyword>
<dbReference type="AlphaFoldDB" id="A0A8K0HBD4"/>
<accession>A0A8K0HBD4</accession>
<dbReference type="GO" id="GO:0008270">
    <property type="term" value="F:zinc ion binding"/>
    <property type="evidence" value="ECO:0007669"/>
    <property type="project" value="UniProtKB-KW"/>
</dbReference>
<gene>
    <name evidence="10" type="ORF">FNV43_RR10170</name>
</gene>
<keyword evidence="3" id="KW-0479">Metal-binding</keyword>
<reference evidence="10" key="1">
    <citation type="submission" date="2020-03" db="EMBL/GenBank/DDBJ databases">
        <title>A high-quality chromosome-level genome assembly of a woody plant with both climbing and erect habits, Rhamnella rubrinervis.</title>
        <authorList>
            <person name="Lu Z."/>
            <person name="Yang Y."/>
            <person name="Zhu X."/>
            <person name="Sun Y."/>
        </authorList>
    </citation>
    <scope>NUCLEOTIDE SEQUENCE</scope>
    <source>
        <strain evidence="10">BYM</strain>
        <tissue evidence="10">Leaf</tissue>
    </source>
</reference>
<dbReference type="Pfam" id="PF01412">
    <property type="entry name" value="ArfGap"/>
    <property type="match status" value="1"/>
</dbReference>
<dbReference type="PRINTS" id="PR00405">
    <property type="entry name" value="REVINTRACTNG"/>
</dbReference>
<dbReference type="GO" id="GO:0048205">
    <property type="term" value="P:COPI coating of Golgi vesicle"/>
    <property type="evidence" value="ECO:0007669"/>
    <property type="project" value="TreeGrafter"/>
</dbReference>
<dbReference type="PROSITE" id="PS50115">
    <property type="entry name" value="ARFGAP"/>
    <property type="match status" value="1"/>
</dbReference>
<keyword evidence="2" id="KW-0597">Phosphoprotein</keyword>
<evidence type="ECO:0000256" key="8">
    <source>
        <dbReference type="SAM" id="MobiDB-lite"/>
    </source>
</evidence>
<dbReference type="InterPro" id="IPR037278">
    <property type="entry name" value="ARFGAP/RecO"/>
</dbReference>
<dbReference type="SMART" id="SM00105">
    <property type="entry name" value="ArfGap"/>
    <property type="match status" value="1"/>
</dbReference>
<feature type="region of interest" description="Disordered" evidence="8">
    <location>
        <begin position="128"/>
        <end position="178"/>
    </location>
</feature>
<sequence length="404" mass="43232">MASDSFTDKNVVFKKLKAKSENKMCFDCNAKNPTWASVTYGIFLCIDCSAAHRSLGVHISFVRSTNLDSWSPEQLRMMSFGGNNRAQVFFKQHGWTDGGKIEAKYTSRAADLYRQLLSKEVAKSMAEEVGLPSSPGASQLGQASNGLPDVKTSEAPKENSIGRQEAPEISASPKASHTVFTTSVKKPLGAKKIGKTGGLGARKLTTKTSESLYDQKPEEPVIPVSSSSNNTPTAGSSFASRFEYVDNVPSAEMNSGGSHVLSHVSPPKSSSFFADFGMDSGFPKKGSSHSSKVQIQETDEARKKFTNAKSISSAQYFGDQSKSADVEAHASLQKFSSSTAISSADLFGQSADSAIDVTASELINRLSFQAQQDISSLKNIAGETGKKLSSLASTLITDLQDRIL</sequence>
<evidence type="ECO:0000313" key="10">
    <source>
        <dbReference type="EMBL" id="KAF3449442.1"/>
    </source>
</evidence>
<evidence type="ECO:0000256" key="6">
    <source>
        <dbReference type="ARBA" id="ARBA00022990"/>
    </source>
</evidence>
<dbReference type="GO" id="GO:0005096">
    <property type="term" value="F:GTPase activator activity"/>
    <property type="evidence" value="ECO:0007669"/>
    <property type="project" value="UniProtKB-KW"/>
</dbReference>
<dbReference type="EMBL" id="VOIH02000004">
    <property type="protein sequence ID" value="KAF3449442.1"/>
    <property type="molecule type" value="Genomic_DNA"/>
</dbReference>
<keyword evidence="6" id="KW-0007">Acetylation</keyword>
<organism evidence="10 11">
    <name type="scientific">Rhamnella rubrinervis</name>
    <dbReference type="NCBI Taxonomy" id="2594499"/>
    <lineage>
        <taxon>Eukaryota</taxon>
        <taxon>Viridiplantae</taxon>
        <taxon>Streptophyta</taxon>
        <taxon>Embryophyta</taxon>
        <taxon>Tracheophyta</taxon>
        <taxon>Spermatophyta</taxon>
        <taxon>Magnoliopsida</taxon>
        <taxon>eudicotyledons</taxon>
        <taxon>Gunneridae</taxon>
        <taxon>Pentapetalae</taxon>
        <taxon>rosids</taxon>
        <taxon>fabids</taxon>
        <taxon>Rosales</taxon>
        <taxon>Rhamnaceae</taxon>
        <taxon>rhamnoid group</taxon>
        <taxon>Rhamneae</taxon>
        <taxon>Rhamnella</taxon>
    </lineage>
</organism>
<dbReference type="OrthoDB" id="983479at2759"/>
<dbReference type="InterPro" id="IPR038508">
    <property type="entry name" value="ArfGAP_dom_sf"/>
</dbReference>
<evidence type="ECO:0000256" key="2">
    <source>
        <dbReference type="ARBA" id="ARBA00022553"/>
    </source>
</evidence>
<name>A0A8K0HBD4_9ROSA</name>
<evidence type="ECO:0000256" key="7">
    <source>
        <dbReference type="PROSITE-ProRule" id="PRU00288"/>
    </source>
</evidence>
<protein>
    <recommendedName>
        <fullName evidence="9">Arf-GAP domain-containing protein</fullName>
    </recommendedName>
</protein>
<dbReference type="GO" id="GO:0000139">
    <property type="term" value="C:Golgi membrane"/>
    <property type="evidence" value="ECO:0007669"/>
    <property type="project" value="GOC"/>
</dbReference>
<dbReference type="FunFam" id="1.10.220.150:FF:000012">
    <property type="entry name" value="ADP-ribosylation factor GTPase-activating protein AGD10"/>
    <property type="match status" value="1"/>
</dbReference>
<dbReference type="InterPro" id="IPR001164">
    <property type="entry name" value="ArfGAP_dom"/>
</dbReference>